<name>A0A0E9QCP4_ANGAN</name>
<sequence>MDQWLCVPTHVGRSPESQYLDVLLINKPGEHAT</sequence>
<evidence type="ECO:0000313" key="1">
    <source>
        <dbReference type="EMBL" id="JAH14564.1"/>
    </source>
</evidence>
<reference evidence="1" key="1">
    <citation type="submission" date="2014-11" db="EMBL/GenBank/DDBJ databases">
        <authorList>
            <person name="Amaro Gonzalez C."/>
        </authorList>
    </citation>
    <scope>NUCLEOTIDE SEQUENCE</scope>
</reference>
<proteinExistence type="predicted"/>
<protein>
    <submittedName>
        <fullName evidence="1">Uncharacterized protein</fullName>
    </submittedName>
</protein>
<dbReference type="AlphaFoldDB" id="A0A0E9QCP4"/>
<reference evidence="1" key="2">
    <citation type="journal article" date="2015" name="Fish Shellfish Immunol.">
        <title>Early steps in the European eel (Anguilla anguilla)-Vibrio vulnificus interaction in the gills: Role of the RtxA13 toxin.</title>
        <authorList>
            <person name="Callol A."/>
            <person name="Pajuelo D."/>
            <person name="Ebbesson L."/>
            <person name="Teles M."/>
            <person name="MacKenzie S."/>
            <person name="Amaro C."/>
        </authorList>
    </citation>
    <scope>NUCLEOTIDE SEQUENCE</scope>
</reference>
<accession>A0A0E9QCP4</accession>
<dbReference type="EMBL" id="GBXM01094013">
    <property type="protein sequence ID" value="JAH14564.1"/>
    <property type="molecule type" value="Transcribed_RNA"/>
</dbReference>
<organism evidence="1">
    <name type="scientific">Anguilla anguilla</name>
    <name type="common">European freshwater eel</name>
    <name type="synonym">Muraena anguilla</name>
    <dbReference type="NCBI Taxonomy" id="7936"/>
    <lineage>
        <taxon>Eukaryota</taxon>
        <taxon>Metazoa</taxon>
        <taxon>Chordata</taxon>
        <taxon>Craniata</taxon>
        <taxon>Vertebrata</taxon>
        <taxon>Euteleostomi</taxon>
        <taxon>Actinopterygii</taxon>
        <taxon>Neopterygii</taxon>
        <taxon>Teleostei</taxon>
        <taxon>Anguilliformes</taxon>
        <taxon>Anguillidae</taxon>
        <taxon>Anguilla</taxon>
    </lineage>
</organism>